<dbReference type="Proteomes" id="UP000092124">
    <property type="component" value="Unassembled WGS sequence"/>
</dbReference>
<proteinExistence type="predicted"/>
<dbReference type="EMBL" id="LZPO01007954">
    <property type="protein sequence ID" value="OBS83172.1"/>
    <property type="molecule type" value="Genomic_DNA"/>
</dbReference>
<gene>
    <name evidence="2" type="ORF">A6R68_22828</name>
</gene>
<organism evidence="2 3">
    <name type="scientific">Neotoma lepida</name>
    <name type="common">Desert woodrat</name>
    <dbReference type="NCBI Taxonomy" id="56216"/>
    <lineage>
        <taxon>Eukaryota</taxon>
        <taxon>Metazoa</taxon>
        <taxon>Chordata</taxon>
        <taxon>Craniata</taxon>
        <taxon>Vertebrata</taxon>
        <taxon>Euteleostomi</taxon>
        <taxon>Mammalia</taxon>
        <taxon>Eutheria</taxon>
        <taxon>Euarchontoglires</taxon>
        <taxon>Glires</taxon>
        <taxon>Rodentia</taxon>
        <taxon>Myomorpha</taxon>
        <taxon>Muroidea</taxon>
        <taxon>Cricetidae</taxon>
        <taxon>Neotominae</taxon>
        <taxon>Neotoma</taxon>
    </lineage>
</organism>
<evidence type="ECO:0000256" key="1">
    <source>
        <dbReference type="SAM" id="MobiDB-lite"/>
    </source>
</evidence>
<evidence type="ECO:0000313" key="3">
    <source>
        <dbReference type="Proteomes" id="UP000092124"/>
    </source>
</evidence>
<protein>
    <submittedName>
        <fullName evidence="2">Uncharacterized protein</fullName>
    </submittedName>
</protein>
<reference evidence="2 3" key="1">
    <citation type="submission" date="2016-06" db="EMBL/GenBank/DDBJ databases">
        <title>The Draft Genome Sequence and Annotation of the Desert Woodrat Neotoma lepida.</title>
        <authorList>
            <person name="Campbell M."/>
            <person name="Oakeson K.F."/>
            <person name="Yandell M."/>
            <person name="Halpert J.R."/>
            <person name="Dearing D."/>
        </authorList>
    </citation>
    <scope>NUCLEOTIDE SEQUENCE [LARGE SCALE GENOMIC DNA]</scope>
    <source>
        <strain evidence="2">417</strain>
        <tissue evidence="2">Liver</tissue>
    </source>
</reference>
<feature type="region of interest" description="Disordered" evidence="1">
    <location>
        <begin position="44"/>
        <end position="65"/>
    </location>
</feature>
<comment type="caution">
    <text evidence="2">The sequence shown here is derived from an EMBL/GenBank/DDBJ whole genome shotgun (WGS) entry which is preliminary data.</text>
</comment>
<name>A0A1A6HZL2_NEOLE</name>
<dbReference type="AlphaFoldDB" id="A0A1A6HZL2"/>
<sequence length="102" mass="11458">MRACRSRYEQDNNLTMLERQFTIQQTGSSIPKVAIGLPSQELSKVRSSGTEEAKAEGRERVHAKVHGNHQAKTYNLLPSHTPATRIIETSVEAMGSYYPTRK</sequence>
<keyword evidence="3" id="KW-1185">Reference proteome</keyword>
<accession>A0A1A6HZL2</accession>
<feature type="compositionally biased region" description="Basic and acidic residues" evidence="1">
    <location>
        <begin position="49"/>
        <end position="62"/>
    </location>
</feature>
<evidence type="ECO:0000313" key="2">
    <source>
        <dbReference type="EMBL" id="OBS83172.1"/>
    </source>
</evidence>